<dbReference type="GO" id="GO:0005829">
    <property type="term" value="C:cytosol"/>
    <property type="evidence" value="ECO:0007669"/>
    <property type="project" value="TreeGrafter"/>
</dbReference>
<dbReference type="InterPro" id="IPR004504">
    <property type="entry name" value="DNA_repair_RadA"/>
</dbReference>
<comment type="caution">
    <text evidence="15">The sequence shown here is derived from an EMBL/GenBank/DDBJ whole genome shotgun (WGS) entry which is preliminary data.</text>
</comment>
<keyword evidence="16" id="KW-1185">Reference proteome</keyword>
<feature type="short sequence motif" description="RadA KNRFG motif" evidence="11">
    <location>
        <begin position="255"/>
        <end position="259"/>
    </location>
</feature>
<keyword evidence="5" id="KW-0378">Hydrolase</keyword>
<dbReference type="SMART" id="SM00382">
    <property type="entry name" value="AAA"/>
    <property type="match status" value="1"/>
</dbReference>
<dbReference type="Gene3D" id="3.40.50.300">
    <property type="entry name" value="P-loop containing nucleotide triphosphate hydrolases"/>
    <property type="match status" value="1"/>
</dbReference>
<dbReference type="GO" id="GO:0004252">
    <property type="term" value="F:serine-type endopeptidase activity"/>
    <property type="evidence" value="ECO:0007669"/>
    <property type="project" value="InterPro"/>
</dbReference>
<dbReference type="SUPFAM" id="SSF54211">
    <property type="entry name" value="Ribosomal protein S5 domain 2-like"/>
    <property type="match status" value="1"/>
</dbReference>
<evidence type="ECO:0000256" key="10">
    <source>
        <dbReference type="ARBA" id="ARBA00023204"/>
    </source>
</evidence>
<dbReference type="InterPro" id="IPR027417">
    <property type="entry name" value="P-loop_NTPase"/>
</dbReference>
<dbReference type="PANTHER" id="PTHR32472:SF10">
    <property type="entry name" value="DNA REPAIR PROTEIN RADA-LIKE PROTEIN"/>
    <property type="match status" value="1"/>
</dbReference>
<evidence type="ECO:0000256" key="12">
    <source>
        <dbReference type="NCBIfam" id="TIGR00416"/>
    </source>
</evidence>
<reference evidence="15" key="1">
    <citation type="journal article" date="2020" name="Appl. Environ. Microbiol.">
        <title>Medium-Chain Fatty Acid Synthesis by 'Candidatus Weimeria bifida' gen. nov., sp. nov., and 'Candidatus Pseudoramibacter fermentans' sp. nov.</title>
        <authorList>
            <person name="Scarborough M.J."/>
            <person name="Myers K.S."/>
            <person name="Donohue T.J."/>
            <person name="Noguera D.R."/>
        </authorList>
    </citation>
    <scope>NUCLEOTIDE SEQUENCE</scope>
    <source>
        <strain evidence="15">EUB1.1</strain>
    </source>
</reference>
<comment type="domain">
    <text evidence="11">The middle region has homology to RecA with ATPase motifs including the RadA KNRFG motif, while the C-terminus is homologous to Lon protease.</text>
</comment>
<evidence type="ECO:0000313" key="15">
    <source>
        <dbReference type="EMBL" id="MQM72734.1"/>
    </source>
</evidence>
<protein>
    <recommendedName>
        <fullName evidence="11 12">DNA repair protein RadA</fullName>
    </recommendedName>
</protein>
<evidence type="ECO:0000256" key="13">
    <source>
        <dbReference type="RuleBase" id="RU003555"/>
    </source>
</evidence>
<dbReference type="Pfam" id="PF13481">
    <property type="entry name" value="AAA_25"/>
    <property type="match status" value="1"/>
</dbReference>
<dbReference type="Proteomes" id="UP000473648">
    <property type="component" value="Unassembled WGS sequence"/>
</dbReference>
<dbReference type="Pfam" id="PF05362">
    <property type="entry name" value="Lon_C"/>
    <property type="match status" value="1"/>
</dbReference>
<evidence type="ECO:0000256" key="8">
    <source>
        <dbReference type="ARBA" id="ARBA00023016"/>
    </source>
</evidence>
<dbReference type="PROSITE" id="PS50162">
    <property type="entry name" value="RECA_2"/>
    <property type="match status" value="1"/>
</dbReference>
<keyword evidence="2 11" id="KW-0547">Nucleotide-binding</keyword>
<dbReference type="GO" id="GO:0006508">
    <property type="term" value="P:proteolysis"/>
    <property type="evidence" value="ECO:0007669"/>
    <property type="project" value="InterPro"/>
</dbReference>
<dbReference type="GO" id="GO:0004176">
    <property type="term" value="F:ATP-dependent peptidase activity"/>
    <property type="evidence" value="ECO:0007669"/>
    <property type="project" value="InterPro"/>
</dbReference>
<organism evidence="15 16">
    <name type="scientific">Candidatus Pseudoramibacter fermentans</name>
    <dbReference type="NCBI Taxonomy" id="2594427"/>
    <lineage>
        <taxon>Bacteria</taxon>
        <taxon>Bacillati</taxon>
        <taxon>Bacillota</taxon>
        <taxon>Clostridia</taxon>
        <taxon>Eubacteriales</taxon>
        <taxon>Eubacteriaceae</taxon>
        <taxon>Pseudoramibacter</taxon>
    </lineage>
</organism>
<dbReference type="InterPro" id="IPR041166">
    <property type="entry name" value="Rubredoxin_2"/>
</dbReference>
<dbReference type="GO" id="GO:0005524">
    <property type="term" value="F:ATP binding"/>
    <property type="evidence" value="ECO:0007669"/>
    <property type="project" value="UniProtKB-UniRule"/>
</dbReference>
<feature type="domain" description="RecA family profile 1" evidence="14">
    <location>
        <begin position="69"/>
        <end position="218"/>
    </location>
</feature>
<evidence type="ECO:0000256" key="6">
    <source>
        <dbReference type="ARBA" id="ARBA00022833"/>
    </source>
</evidence>
<dbReference type="GO" id="GO:0140664">
    <property type="term" value="F:ATP-dependent DNA damage sensor activity"/>
    <property type="evidence" value="ECO:0007669"/>
    <property type="project" value="InterPro"/>
</dbReference>
<dbReference type="CDD" id="cd01121">
    <property type="entry name" value="RadA_SMS_N"/>
    <property type="match status" value="1"/>
</dbReference>
<feature type="binding site" evidence="11">
    <location>
        <begin position="98"/>
        <end position="105"/>
    </location>
    <ligand>
        <name>ATP</name>
        <dbReference type="ChEBI" id="CHEBI:30616"/>
    </ligand>
</feature>
<dbReference type="PRINTS" id="PR01874">
    <property type="entry name" value="DNAREPAIRADA"/>
</dbReference>
<feature type="region of interest" description="Lon-protease-like" evidence="11">
    <location>
        <begin position="354"/>
        <end position="459"/>
    </location>
</feature>
<keyword evidence="3 11" id="KW-0227">DNA damage</keyword>
<dbReference type="NCBIfam" id="TIGR00416">
    <property type="entry name" value="sms"/>
    <property type="match status" value="1"/>
</dbReference>
<keyword evidence="9 11" id="KW-0238">DNA-binding</keyword>
<dbReference type="InterPro" id="IPR003593">
    <property type="entry name" value="AAA+_ATPase"/>
</dbReference>
<dbReference type="SUPFAM" id="SSF52540">
    <property type="entry name" value="P-loop containing nucleoside triphosphate hydrolases"/>
    <property type="match status" value="1"/>
</dbReference>
<keyword evidence="6 13" id="KW-0862">Zinc</keyword>
<evidence type="ECO:0000256" key="1">
    <source>
        <dbReference type="ARBA" id="ARBA00022723"/>
    </source>
</evidence>
<proteinExistence type="inferred from homology"/>
<dbReference type="PANTHER" id="PTHR32472">
    <property type="entry name" value="DNA REPAIR PROTEIN RADA"/>
    <property type="match status" value="1"/>
</dbReference>
<gene>
    <name evidence="11 15" type="primary">radA</name>
    <name evidence="15" type="ORF">FRC53_04800</name>
</gene>
<evidence type="ECO:0000256" key="5">
    <source>
        <dbReference type="ARBA" id="ARBA00022801"/>
    </source>
</evidence>
<dbReference type="InterPro" id="IPR020568">
    <property type="entry name" value="Ribosomal_Su5_D2-typ_SF"/>
</dbReference>
<dbReference type="EMBL" id="VOGB01000004">
    <property type="protein sequence ID" value="MQM72734.1"/>
    <property type="molecule type" value="Genomic_DNA"/>
</dbReference>
<evidence type="ECO:0000256" key="2">
    <source>
        <dbReference type="ARBA" id="ARBA00022741"/>
    </source>
</evidence>
<keyword evidence="4 13" id="KW-0863">Zinc-finger</keyword>
<keyword evidence="7 11" id="KW-0067">ATP-binding</keyword>
<dbReference type="GO" id="GO:0008270">
    <property type="term" value="F:zinc ion binding"/>
    <property type="evidence" value="ECO:0007669"/>
    <property type="project" value="UniProtKB-KW"/>
</dbReference>
<dbReference type="Pfam" id="PF18073">
    <property type="entry name" value="Zn_ribbon_LapB"/>
    <property type="match status" value="1"/>
</dbReference>
<dbReference type="Gene3D" id="3.30.230.10">
    <property type="match status" value="1"/>
</dbReference>
<comment type="similarity">
    <text evidence="11 13">Belongs to the RecA family. RadA subfamily.</text>
</comment>
<name>A0A6L5GR71_9FIRM</name>
<dbReference type="GO" id="GO:0000725">
    <property type="term" value="P:recombinational repair"/>
    <property type="evidence" value="ECO:0007669"/>
    <property type="project" value="UniProtKB-UniRule"/>
</dbReference>
<evidence type="ECO:0000256" key="9">
    <source>
        <dbReference type="ARBA" id="ARBA00023125"/>
    </source>
</evidence>
<dbReference type="InterPro" id="IPR020588">
    <property type="entry name" value="RecA_ATP-bd"/>
</dbReference>
<keyword evidence="8 11" id="KW-0346">Stress response</keyword>
<dbReference type="FunFam" id="3.40.50.300:FF:000050">
    <property type="entry name" value="DNA repair protein RadA"/>
    <property type="match status" value="1"/>
</dbReference>
<evidence type="ECO:0000256" key="4">
    <source>
        <dbReference type="ARBA" id="ARBA00022771"/>
    </source>
</evidence>
<dbReference type="GO" id="GO:0003684">
    <property type="term" value="F:damaged DNA binding"/>
    <property type="evidence" value="ECO:0007669"/>
    <property type="project" value="InterPro"/>
</dbReference>
<dbReference type="HAMAP" id="MF_01498">
    <property type="entry name" value="RadA_bact"/>
    <property type="match status" value="1"/>
</dbReference>
<evidence type="ECO:0000256" key="3">
    <source>
        <dbReference type="ARBA" id="ARBA00022763"/>
    </source>
</evidence>
<keyword evidence="1 11" id="KW-0479">Metal-binding</keyword>
<sequence>MAKIKTQYKCSNCGHVVPKWMGRCSQCGAWNTFEEVVETPKISEKARQTGRERGVYNQPRRLSEISSKQENRLSTKNEELDRVLGGGIVRGGVALLGGDPGIGKSTLLLQMTENVASQNYKVLYISGEESEQQIKMRADRMHIQSDSAFFLSEINMTYIRQTVVKEKPNLVIIDSIQTMYNPEITSAPGSVTQIRENANALIQIAKKDGISMFFVGHVTKEGNLAGPRVLEHMVDTVLYFEGEKYHAYRMLRAVKNRFGSTNELGIFEMTDRGLLPVQNPSGTMLVSRPQNTCGSVVVPIVEGTRPLLVELQGLVSASDYANPRRMATGFDYNRMILLVAIMEKRMGLNMKQMDAYINIVGGIRIDEPAADLAVCCALYSSYNDFEIPRDMLVIGEVGLTGEVRNIQDVDKRLTEGKKLGFTRCILPKSNEKAIEKVGKTLTLYPVDNIAQAFHALKRK</sequence>
<dbReference type="InterPro" id="IPR008269">
    <property type="entry name" value="Lon_proteolytic"/>
</dbReference>
<comment type="function">
    <text evidence="11">Plays a role in repairing double-strand DNA breaks, probably involving stabilizing or processing branched DNA or blocked replication forks.</text>
</comment>
<dbReference type="InterPro" id="IPR014721">
    <property type="entry name" value="Ribsml_uS5_D2-typ_fold_subgr"/>
</dbReference>
<dbReference type="AlphaFoldDB" id="A0A6L5GR71"/>
<evidence type="ECO:0000259" key="14">
    <source>
        <dbReference type="PROSITE" id="PS50162"/>
    </source>
</evidence>
<comment type="function">
    <text evidence="13">DNA-dependent ATPase involved in processing of recombination intermediates, plays a role in repairing DNA breaks. Stimulates the branch migration of RecA-mediated strand transfer reactions, allowing the 3' invading strand to extend heteroduplex DNA faster. Binds ssDNA in the presence of ADP but not other nucleotides, has ATPase activity that is stimulated by ssDNA and various branched DNA structures, but inhibited by SSB. Does not have RecA's homology-searching function.</text>
</comment>
<evidence type="ECO:0000313" key="16">
    <source>
        <dbReference type="Proteomes" id="UP000473648"/>
    </source>
</evidence>
<accession>A0A6L5GR71</accession>
<keyword evidence="10 11" id="KW-0234">DNA repair</keyword>
<evidence type="ECO:0000256" key="7">
    <source>
        <dbReference type="ARBA" id="ARBA00022840"/>
    </source>
</evidence>
<evidence type="ECO:0000256" key="11">
    <source>
        <dbReference type="HAMAP-Rule" id="MF_01498"/>
    </source>
</evidence>